<keyword evidence="2" id="KW-1185">Reference proteome</keyword>
<name>A0A1X9I9Y9_9CAUD</name>
<proteinExistence type="predicted"/>
<evidence type="ECO:0000313" key="2">
    <source>
        <dbReference type="Proteomes" id="UP000224459"/>
    </source>
</evidence>
<evidence type="ECO:0000313" key="1">
    <source>
        <dbReference type="EMBL" id="ANT44836.1"/>
    </source>
</evidence>
<protein>
    <submittedName>
        <fullName evidence="1">Uncharacterized protein</fullName>
    </submittedName>
</protein>
<organism evidence="1 2">
    <name type="scientific">Staphylococcus phage vB_SscM-1</name>
    <dbReference type="NCBI Taxonomy" id="1868844"/>
    <lineage>
        <taxon>Viruses</taxon>
        <taxon>Duplodnaviria</taxon>
        <taxon>Heunggongvirae</taxon>
        <taxon>Uroviricota</taxon>
        <taxon>Caudoviricetes</taxon>
        <taxon>Herelleviridae</taxon>
        <taxon>Twortvirinae</taxon>
        <taxon>Sciuriunavirus</taxon>
        <taxon>Sciuriunavirus SscM1</taxon>
    </lineage>
</organism>
<accession>A0A1X9I9Y9</accession>
<dbReference type="EMBL" id="KX171212">
    <property type="protein sequence ID" value="ANT44836.1"/>
    <property type="molecule type" value="Genomic_DNA"/>
</dbReference>
<sequence>MSEIKKEKDYVELSFRNKIGGKHVFDTAEEALDWADERGYEPEEIKVVEKEGQYLYRSTLWDTEEQAEVIRDIVNMYASAHPEEHLYAGEAYNFIKILSIIDNPNELKAKVKDIFK</sequence>
<reference evidence="2" key="1">
    <citation type="submission" date="2016-04" db="EMBL/GenBank/DDBJ databases">
        <authorList>
            <person name="Gasior T."/>
        </authorList>
    </citation>
    <scope>NUCLEOTIDE SEQUENCE [LARGE SCALE GENOMIC DNA]</scope>
</reference>
<gene>
    <name evidence="1" type="ORF">vB_SscM-1_172</name>
</gene>
<dbReference type="Proteomes" id="UP000224459">
    <property type="component" value="Segment"/>
</dbReference>